<evidence type="ECO:0000256" key="3">
    <source>
        <dbReference type="ARBA" id="ARBA00022679"/>
    </source>
</evidence>
<keyword evidence="8" id="KW-0418">Kinase</keyword>
<dbReference type="SMART" id="SM00220">
    <property type="entry name" value="S_TKc"/>
    <property type="match status" value="1"/>
</dbReference>
<dbReference type="PROSITE" id="PS51473">
    <property type="entry name" value="GNK2"/>
    <property type="match status" value="2"/>
</dbReference>
<dbReference type="EMBL" id="VEPZ02000867">
    <property type="protein sequence ID" value="KAE8714923.1"/>
    <property type="molecule type" value="Genomic_DNA"/>
</dbReference>
<dbReference type="PANTHER" id="PTHR27002">
    <property type="entry name" value="RECEPTOR-LIKE SERINE/THREONINE-PROTEIN KINASE SD1-8"/>
    <property type="match status" value="1"/>
</dbReference>
<keyword evidence="3" id="KW-0808">Transferase</keyword>
<evidence type="ECO:0000256" key="6">
    <source>
        <dbReference type="ARBA" id="ARBA00022737"/>
    </source>
</evidence>
<protein>
    <submittedName>
        <fullName evidence="19">Pyruvate decarboxylase 1-like</fullName>
    </submittedName>
</protein>
<sequence>MLVNILVFHVCQMILAMGLTTAQICYETGNFTTDSTYGRNRDLLLASLSINVSKNGGFFSGSIGQDPNKVYALGLCRGDASDQVCSDRIESATRGILAECHSQKEAISWGPGNPPCIVRYTNRSIVGTLELDPTNIGCNDNNIDSNLTHFDEVWGNLTDSLERKASMGSFATEETDFTNLRRIYSLMQCTPALSQRDCSNCLRVCVDDYRRRCHGRQGGFVHKPNCFFRWDLYPFYESSAEAPVRSLPPPPRSTDTIAKKDKGSATSRTAIFIVVSIATLTAFVTLTCIMLLKIRKKTRSGTKNEHVSNRMPFDFSRQSLQLDFSTIKEATMDFSNNNKLGQGGFGTVYKGTLPDGQEVAVKRLSRNSEQGESEFKNEVILMARLQHRNLVRLIDPTKRLLLNWELRYTIIGGIARGIHYLHEDSRLRIIHRDLKADNILLDAEMNPKISDFGMAKLFNLDQTHTDTSRIVGTFGYMAPEYVKQGHFSVKSDVYSFGVLVLEIITGEKISHFFHEETGSLPTYVWENWKKGSSLNVIDSNLKGGSRREMLKCIHLGLLCVQEDIGSRPSMGSVVVTLSRCTYSLPEPTKPGFCLNSSPVSGNTDSDDSKTRTIQFTRNEVSNSDMVPR</sequence>
<keyword evidence="6" id="KW-0677">Repeat</keyword>
<evidence type="ECO:0000256" key="9">
    <source>
        <dbReference type="ARBA" id="ARBA00022840"/>
    </source>
</evidence>
<dbReference type="InterPro" id="IPR011009">
    <property type="entry name" value="Kinase-like_dom_sf"/>
</dbReference>
<dbReference type="InterPro" id="IPR017441">
    <property type="entry name" value="Protein_kinase_ATP_BS"/>
</dbReference>
<dbReference type="Proteomes" id="UP000436088">
    <property type="component" value="Unassembled WGS sequence"/>
</dbReference>
<keyword evidence="11 15" id="KW-0472">Membrane</keyword>
<feature type="chain" id="PRO_5025643543" evidence="16">
    <location>
        <begin position="23"/>
        <end position="628"/>
    </location>
</feature>
<name>A0A6A3BE57_HIBSY</name>
<dbReference type="InterPro" id="IPR008271">
    <property type="entry name" value="Ser/Thr_kinase_AS"/>
</dbReference>
<keyword evidence="9 14" id="KW-0067">ATP-binding</keyword>
<gene>
    <name evidence="19" type="ORF">F3Y22_tig00110187pilonHSYRG00269</name>
</gene>
<reference evidence="19" key="1">
    <citation type="submission" date="2019-09" db="EMBL/GenBank/DDBJ databases">
        <title>Draft genome information of white flower Hibiscus syriacus.</title>
        <authorList>
            <person name="Kim Y.-M."/>
        </authorList>
    </citation>
    <scope>NUCLEOTIDE SEQUENCE [LARGE SCALE GENOMIC DNA]</scope>
    <source>
        <strain evidence="19">YM2019G1</strain>
    </source>
</reference>
<dbReference type="GO" id="GO:0006950">
    <property type="term" value="P:response to stress"/>
    <property type="evidence" value="ECO:0007669"/>
    <property type="project" value="UniProtKB-ARBA"/>
</dbReference>
<organism evidence="19 20">
    <name type="scientific">Hibiscus syriacus</name>
    <name type="common">Rose of Sharon</name>
    <dbReference type="NCBI Taxonomy" id="106335"/>
    <lineage>
        <taxon>Eukaryota</taxon>
        <taxon>Viridiplantae</taxon>
        <taxon>Streptophyta</taxon>
        <taxon>Embryophyta</taxon>
        <taxon>Tracheophyta</taxon>
        <taxon>Spermatophyta</taxon>
        <taxon>Magnoliopsida</taxon>
        <taxon>eudicotyledons</taxon>
        <taxon>Gunneridae</taxon>
        <taxon>Pentapetalae</taxon>
        <taxon>rosids</taxon>
        <taxon>malvids</taxon>
        <taxon>Malvales</taxon>
        <taxon>Malvaceae</taxon>
        <taxon>Malvoideae</taxon>
        <taxon>Hibiscus</taxon>
    </lineage>
</organism>
<evidence type="ECO:0000256" key="13">
    <source>
        <dbReference type="ARBA" id="ARBA00023180"/>
    </source>
</evidence>
<evidence type="ECO:0000259" key="17">
    <source>
        <dbReference type="PROSITE" id="PS50011"/>
    </source>
</evidence>
<dbReference type="PROSITE" id="PS00107">
    <property type="entry name" value="PROTEIN_KINASE_ATP"/>
    <property type="match status" value="1"/>
</dbReference>
<dbReference type="FunFam" id="1.10.510.10:FF:000129">
    <property type="entry name" value="cysteine-rich receptor-like protein kinase 10"/>
    <property type="match status" value="1"/>
</dbReference>
<dbReference type="InterPro" id="IPR002902">
    <property type="entry name" value="GNK2"/>
</dbReference>
<evidence type="ECO:0000313" key="20">
    <source>
        <dbReference type="Proteomes" id="UP000436088"/>
    </source>
</evidence>
<evidence type="ECO:0000259" key="18">
    <source>
        <dbReference type="PROSITE" id="PS51473"/>
    </source>
</evidence>
<keyword evidence="20" id="KW-1185">Reference proteome</keyword>
<feature type="domain" description="Gnk2-homologous" evidence="18">
    <location>
        <begin position="131"/>
        <end position="235"/>
    </location>
</feature>
<dbReference type="AlphaFoldDB" id="A0A6A3BE57"/>
<dbReference type="PROSITE" id="PS00108">
    <property type="entry name" value="PROTEIN_KINASE_ST"/>
    <property type="match status" value="1"/>
</dbReference>
<dbReference type="PANTHER" id="PTHR27002:SF861">
    <property type="entry name" value="CYSTEINE-RICH RECEPTOR-LIKE PROTEIN KINASE 14 ISOFORM X1"/>
    <property type="match status" value="1"/>
</dbReference>
<keyword evidence="10 15" id="KW-1133">Transmembrane helix</keyword>
<dbReference type="GO" id="GO:0005886">
    <property type="term" value="C:plasma membrane"/>
    <property type="evidence" value="ECO:0007669"/>
    <property type="project" value="TreeGrafter"/>
</dbReference>
<evidence type="ECO:0000256" key="2">
    <source>
        <dbReference type="ARBA" id="ARBA00022527"/>
    </source>
</evidence>
<dbReference type="InterPro" id="IPR038408">
    <property type="entry name" value="GNK2_sf"/>
</dbReference>
<evidence type="ECO:0000256" key="12">
    <source>
        <dbReference type="ARBA" id="ARBA00023170"/>
    </source>
</evidence>
<evidence type="ECO:0000256" key="10">
    <source>
        <dbReference type="ARBA" id="ARBA00022989"/>
    </source>
</evidence>
<dbReference type="FunFam" id="3.30.430.20:FF:000007">
    <property type="entry name" value="Cysteine-rich receptor-like protein kinase 11"/>
    <property type="match status" value="1"/>
</dbReference>
<proteinExistence type="predicted"/>
<comment type="subcellular location">
    <subcellularLocation>
        <location evidence="1">Membrane</location>
        <topology evidence="1">Single-pass membrane protein</topology>
    </subcellularLocation>
</comment>
<keyword evidence="5 16" id="KW-0732">Signal</keyword>
<keyword evidence="13" id="KW-0325">Glycoprotein</keyword>
<evidence type="ECO:0000256" key="1">
    <source>
        <dbReference type="ARBA" id="ARBA00004167"/>
    </source>
</evidence>
<feature type="transmembrane region" description="Helical" evidence="15">
    <location>
        <begin position="270"/>
        <end position="292"/>
    </location>
</feature>
<evidence type="ECO:0000313" key="19">
    <source>
        <dbReference type="EMBL" id="KAE8714923.1"/>
    </source>
</evidence>
<feature type="signal peptide" evidence="16">
    <location>
        <begin position="1"/>
        <end position="22"/>
    </location>
</feature>
<evidence type="ECO:0000256" key="14">
    <source>
        <dbReference type="PROSITE-ProRule" id="PRU10141"/>
    </source>
</evidence>
<dbReference type="CDD" id="cd23509">
    <property type="entry name" value="Gnk2-like"/>
    <property type="match status" value="2"/>
</dbReference>
<evidence type="ECO:0000256" key="15">
    <source>
        <dbReference type="SAM" id="Phobius"/>
    </source>
</evidence>
<dbReference type="Gene3D" id="3.30.430.20">
    <property type="entry name" value="Gnk2 domain, C-X8-C-X2-C motif"/>
    <property type="match status" value="2"/>
</dbReference>
<feature type="domain" description="Protein kinase" evidence="17">
    <location>
        <begin position="334"/>
        <end position="592"/>
    </location>
</feature>
<evidence type="ECO:0000256" key="4">
    <source>
        <dbReference type="ARBA" id="ARBA00022692"/>
    </source>
</evidence>
<evidence type="ECO:0000256" key="7">
    <source>
        <dbReference type="ARBA" id="ARBA00022741"/>
    </source>
</evidence>
<dbReference type="GO" id="GO:0005524">
    <property type="term" value="F:ATP binding"/>
    <property type="evidence" value="ECO:0007669"/>
    <property type="project" value="UniProtKB-UniRule"/>
</dbReference>
<dbReference type="FunFam" id="3.30.200.20:FF:000162">
    <property type="entry name" value="Adenine nucleotide alpha hydrolase-like domain kinase"/>
    <property type="match status" value="1"/>
</dbReference>
<keyword evidence="4 15" id="KW-0812">Transmembrane</keyword>
<evidence type="ECO:0000256" key="8">
    <source>
        <dbReference type="ARBA" id="ARBA00022777"/>
    </source>
</evidence>
<dbReference type="InterPro" id="IPR000719">
    <property type="entry name" value="Prot_kinase_dom"/>
</dbReference>
<evidence type="ECO:0000256" key="11">
    <source>
        <dbReference type="ARBA" id="ARBA00023136"/>
    </source>
</evidence>
<evidence type="ECO:0000256" key="5">
    <source>
        <dbReference type="ARBA" id="ARBA00022729"/>
    </source>
</evidence>
<feature type="binding site" evidence="14">
    <location>
        <position position="362"/>
    </location>
    <ligand>
        <name>ATP</name>
        <dbReference type="ChEBI" id="CHEBI:30616"/>
    </ligand>
</feature>
<dbReference type="Gene3D" id="3.30.200.20">
    <property type="entry name" value="Phosphorylase Kinase, domain 1"/>
    <property type="match status" value="1"/>
</dbReference>
<keyword evidence="7 14" id="KW-0547">Nucleotide-binding</keyword>
<dbReference type="Pfam" id="PF00069">
    <property type="entry name" value="Pkinase"/>
    <property type="match status" value="2"/>
</dbReference>
<accession>A0A6A3BE57</accession>
<dbReference type="SUPFAM" id="SSF56112">
    <property type="entry name" value="Protein kinase-like (PK-like)"/>
    <property type="match status" value="1"/>
</dbReference>
<evidence type="ECO:0000256" key="16">
    <source>
        <dbReference type="SAM" id="SignalP"/>
    </source>
</evidence>
<keyword evidence="12" id="KW-0675">Receptor</keyword>
<dbReference type="Gene3D" id="1.10.510.10">
    <property type="entry name" value="Transferase(Phosphotransferase) domain 1"/>
    <property type="match status" value="1"/>
</dbReference>
<dbReference type="GO" id="GO:0004674">
    <property type="term" value="F:protein serine/threonine kinase activity"/>
    <property type="evidence" value="ECO:0007669"/>
    <property type="project" value="UniProtKB-KW"/>
</dbReference>
<feature type="domain" description="Gnk2-homologous" evidence="18">
    <location>
        <begin position="19"/>
        <end position="125"/>
    </location>
</feature>
<keyword evidence="2" id="KW-0723">Serine/threonine-protein kinase</keyword>
<comment type="caution">
    <text evidence="19">The sequence shown here is derived from an EMBL/GenBank/DDBJ whole genome shotgun (WGS) entry which is preliminary data.</text>
</comment>
<dbReference type="Pfam" id="PF01657">
    <property type="entry name" value="Stress-antifung"/>
    <property type="match status" value="2"/>
</dbReference>
<dbReference type="PROSITE" id="PS50011">
    <property type="entry name" value="PROTEIN_KINASE_DOM"/>
    <property type="match status" value="1"/>
</dbReference>